<name>A0A8J7HPZ0_9NOST</name>
<dbReference type="Gene3D" id="3.10.180.10">
    <property type="entry name" value="2,3-Dihydroxybiphenyl 1,2-Dioxygenase, domain 1"/>
    <property type="match status" value="1"/>
</dbReference>
<protein>
    <submittedName>
        <fullName evidence="2">VOC family protein</fullName>
    </submittedName>
</protein>
<feature type="domain" description="VOC" evidence="1">
    <location>
        <begin position="6"/>
        <end position="126"/>
    </location>
</feature>
<dbReference type="AlphaFoldDB" id="A0A8J7HPZ0"/>
<dbReference type="RefSeq" id="WP_198123570.1">
    <property type="nucleotide sequence ID" value="NZ_JAECZC010000006.1"/>
</dbReference>
<proteinExistence type="predicted"/>
<dbReference type="SUPFAM" id="SSF54593">
    <property type="entry name" value="Glyoxalase/Bleomycin resistance protein/Dihydroxybiphenyl dioxygenase"/>
    <property type="match status" value="1"/>
</dbReference>
<dbReference type="InterPro" id="IPR037523">
    <property type="entry name" value="VOC_core"/>
</dbReference>
<dbReference type="InterPro" id="IPR004360">
    <property type="entry name" value="Glyas_Fos-R_dOase_dom"/>
</dbReference>
<dbReference type="InterPro" id="IPR029068">
    <property type="entry name" value="Glyas_Bleomycin-R_OHBP_Dase"/>
</dbReference>
<gene>
    <name evidence="2" type="ORF">I8748_05090</name>
</gene>
<dbReference type="PROSITE" id="PS51819">
    <property type="entry name" value="VOC"/>
    <property type="match status" value="1"/>
</dbReference>
<accession>A0A8J7HPZ0</accession>
<sequence length="157" mass="17506">MIRITRLNHAVLYVRDVERSSQFYQSIFGFTEVAAVPGRMAFLRAINSNNHHDLGLISLGSQAPSPPLGAIGLYHLGWEVETIEELSTAAQLLQKLGLLRGASDHGASKSLYAQDPDGHQFEILWQVPKEVWGQLENQVFVAPLNLEQELKHYSSLT</sequence>
<evidence type="ECO:0000313" key="3">
    <source>
        <dbReference type="Proteomes" id="UP000632766"/>
    </source>
</evidence>
<reference evidence="2 3" key="1">
    <citation type="journal article" date="2021" name="Int. J. Syst. Evol. Microbiol.">
        <title>Amazonocrinis nigriterrae gen. nov., sp. nov., Atlanticothrix silvestris gen. nov., sp. nov. and Dendronalium phyllosphericum gen. nov., sp. nov., nostocacean cyanobacteria from Brazilian environments.</title>
        <authorList>
            <person name="Alvarenga D.O."/>
            <person name="Andreote A.P.D."/>
            <person name="Branco L.H.Z."/>
            <person name="Delbaje E."/>
            <person name="Cruz R.B."/>
            <person name="Varani A.M."/>
            <person name="Fiore M.F."/>
        </authorList>
    </citation>
    <scope>NUCLEOTIDE SEQUENCE [LARGE SCALE GENOMIC DNA]</scope>
    <source>
        <strain evidence="2 3">CENA67</strain>
    </source>
</reference>
<dbReference type="Proteomes" id="UP000632766">
    <property type="component" value="Unassembled WGS sequence"/>
</dbReference>
<dbReference type="PANTHER" id="PTHR43279:SF1">
    <property type="entry name" value="CATECHOL-2,3-DIOXYGENASE"/>
    <property type="match status" value="1"/>
</dbReference>
<organism evidence="2 3">
    <name type="scientific">Amazonocrinis nigriterrae CENA67</name>
    <dbReference type="NCBI Taxonomy" id="2794033"/>
    <lineage>
        <taxon>Bacteria</taxon>
        <taxon>Bacillati</taxon>
        <taxon>Cyanobacteriota</taxon>
        <taxon>Cyanophyceae</taxon>
        <taxon>Nostocales</taxon>
        <taxon>Nostocaceae</taxon>
        <taxon>Amazonocrinis</taxon>
        <taxon>Amazonocrinis nigriterrae</taxon>
    </lineage>
</organism>
<keyword evidence="3" id="KW-1185">Reference proteome</keyword>
<dbReference type="PANTHER" id="PTHR43279">
    <property type="entry name" value="CATECHOL-2,3-DIOXYGENASE"/>
    <property type="match status" value="1"/>
</dbReference>
<evidence type="ECO:0000313" key="2">
    <source>
        <dbReference type="EMBL" id="MBH8561558.1"/>
    </source>
</evidence>
<comment type="caution">
    <text evidence="2">The sequence shown here is derived from an EMBL/GenBank/DDBJ whole genome shotgun (WGS) entry which is preliminary data.</text>
</comment>
<evidence type="ECO:0000259" key="1">
    <source>
        <dbReference type="PROSITE" id="PS51819"/>
    </source>
</evidence>
<dbReference type="Pfam" id="PF00903">
    <property type="entry name" value="Glyoxalase"/>
    <property type="match status" value="1"/>
</dbReference>
<dbReference type="EMBL" id="JAECZC010000006">
    <property type="protein sequence ID" value="MBH8561558.1"/>
    <property type="molecule type" value="Genomic_DNA"/>
</dbReference>